<name>A0ABM7U9X3_9ACTO</name>
<dbReference type="CDD" id="cd16917">
    <property type="entry name" value="HATPase_UhpB-NarQ-NarX-like"/>
    <property type="match status" value="1"/>
</dbReference>
<dbReference type="Pfam" id="PF07730">
    <property type="entry name" value="HisKA_3"/>
    <property type="match status" value="1"/>
</dbReference>
<evidence type="ECO:0000256" key="8">
    <source>
        <dbReference type="ARBA" id="ARBA00023012"/>
    </source>
</evidence>
<accession>A0ABM7U9X3</accession>
<feature type="transmembrane region" description="Helical" evidence="10">
    <location>
        <begin position="20"/>
        <end position="38"/>
    </location>
</feature>
<evidence type="ECO:0000256" key="5">
    <source>
        <dbReference type="ARBA" id="ARBA00022741"/>
    </source>
</evidence>
<evidence type="ECO:0000256" key="7">
    <source>
        <dbReference type="ARBA" id="ARBA00022840"/>
    </source>
</evidence>
<keyword evidence="14" id="KW-1185">Reference proteome</keyword>
<evidence type="ECO:0000256" key="10">
    <source>
        <dbReference type="SAM" id="Phobius"/>
    </source>
</evidence>
<dbReference type="InterPro" id="IPR050482">
    <property type="entry name" value="Sensor_HK_TwoCompSys"/>
</dbReference>
<dbReference type="Gene3D" id="1.20.5.1930">
    <property type="match status" value="1"/>
</dbReference>
<keyword evidence="5" id="KW-0547">Nucleotide-binding</keyword>
<feature type="region of interest" description="Disordered" evidence="9">
    <location>
        <begin position="511"/>
        <end position="567"/>
    </location>
</feature>
<gene>
    <name evidence="13" type="ORF">MANAM107_09410</name>
</gene>
<dbReference type="Gene3D" id="3.30.565.10">
    <property type="entry name" value="Histidine kinase-like ATPase, C-terminal domain"/>
    <property type="match status" value="1"/>
</dbReference>
<sequence>MGDPRGAGRGTARPPLRACLPDLVVALLLIWPTILNGPRPSPLLAPQAATALYLVLLAVCCTAIAARRLAPLAGVLVIGTSLVVHLVAFSDLSILMILAGLIAVETTQSRLDPPWRWILLAGAALGASVAVLRGLYLVGGEPGRAPLLLASAWMAVALAAFVGAWRRRGRDRFEQALERAAVLEAQQATERRLAVAEERQRIARDVHDLLGHSLSVIAMQAEGARAILAADPEAADRALAVIGETSRRSVDEVHALVDVLRSDDAPSASPCGTVAGLPGQAGGTASAQGGAGSPAAPAGDAAGDEAAAGGIAASKDAPGEGSAGGGAIGTVSSAVSAVRQPTGQEGGTEPHALMGPGPAPSSTGALGGASGTGEDDDVVEALVRLVRQARRAGAPVRLRLDAAERGAPSIPAAAGLVLERAAQEALTNALRHAPGAAVRVELAVTGEGAELTVTNAAASGAGQSRPGSGPPPEPVAEGPSGGGRAAEHPRGRGGFGLIAMRERVVAAGGALSAGPTSSGGWQVRARLPLAGPGAPSASPAPPASAAPSSSARPGTGSGRGGRIGALS</sequence>
<feature type="transmembrane region" description="Helical" evidence="10">
    <location>
        <begin position="82"/>
        <end position="104"/>
    </location>
</feature>
<dbReference type="InterPro" id="IPR011712">
    <property type="entry name" value="Sig_transdc_His_kin_sub3_dim/P"/>
</dbReference>
<feature type="region of interest" description="Disordered" evidence="9">
    <location>
        <begin position="264"/>
        <end position="303"/>
    </location>
</feature>
<evidence type="ECO:0000256" key="4">
    <source>
        <dbReference type="ARBA" id="ARBA00022679"/>
    </source>
</evidence>
<dbReference type="SUPFAM" id="SSF55874">
    <property type="entry name" value="ATPase domain of HSP90 chaperone/DNA topoisomerase II/histidine kinase"/>
    <property type="match status" value="1"/>
</dbReference>
<dbReference type="EC" id="2.7.13.3" evidence="2"/>
<keyword evidence="7" id="KW-0067">ATP-binding</keyword>
<keyword evidence="10" id="KW-1133">Transmembrane helix</keyword>
<feature type="region of interest" description="Disordered" evidence="9">
    <location>
        <begin position="337"/>
        <end position="373"/>
    </location>
</feature>
<evidence type="ECO:0000313" key="14">
    <source>
        <dbReference type="Proteomes" id="UP000824496"/>
    </source>
</evidence>
<keyword evidence="6" id="KW-0418">Kinase</keyword>
<feature type="transmembrane region" description="Helical" evidence="10">
    <location>
        <begin position="116"/>
        <end position="139"/>
    </location>
</feature>
<feature type="transmembrane region" description="Helical" evidence="10">
    <location>
        <begin position="145"/>
        <end position="165"/>
    </location>
</feature>
<organism evidence="13 14">
    <name type="scientific">Actinomyces capricornis</name>
    <dbReference type="NCBI Taxonomy" id="2755559"/>
    <lineage>
        <taxon>Bacteria</taxon>
        <taxon>Bacillati</taxon>
        <taxon>Actinomycetota</taxon>
        <taxon>Actinomycetes</taxon>
        <taxon>Actinomycetales</taxon>
        <taxon>Actinomycetaceae</taxon>
        <taxon>Actinomyces</taxon>
    </lineage>
</organism>
<keyword evidence="4" id="KW-0808">Transferase</keyword>
<dbReference type="EMBL" id="AP025017">
    <property type="protein sequence ID" value="BDA64107.1"/>
    <property type="molecule type" value="Genomic_DNA"/>
</dbReference>
<feature type="domain" description="Histidine kinase/HSP90-like ATPase" evidence="11">
    <location>
        <begin position="418"/>
        <end position="530"/>
    </location>
</feature>
<dbReference type="InterPro" id="IPR003594">
    <property type="entry name" value="HATPase_dom"/>
</dbReference>
<dbReference type="PANTHER" id="PTHR24421:SF10">
    <property type="entry name" value="NITRATE_NITRITE SENSOR PROTEIN NARQ"/>
    <property type="match status" value="1"/>
</dbReference>
<dbReference type="PANTHER" id="PTHR24421">
    <property type="entry name" value="NITRATE/NITRITE SENSOR PROTEIN NARX-RELATED"/>
    <property type="match status" value="1"/>
</dbReference>
<evidence type="ECO:0000256" key="2">
    <source>
        <dbReference type="ARBA" id="ARBA00012438"/>
    </source>
</evidence>
<feature type="compositionally biased region" description="Gly residues" evidence="9">
    <location>
        <begin position="555"/>
        <end position="567"/>
    </location>
</feature>
<dbReference type="InterPro" id="IPR036890">
    <property type="entry name" value="HATPase_C_sf"/>
</dbReference>
<keyword evidence="10" id="KW-0472">Membrane</keyword>
<evidence type="ECO:0000259" key="11">
    <source>
        <dbReference type="Pfam" id="PF02518"/>
    </source>
</evidence>
<evidence type="ECO:0000259" key="12">
    <source>
        <dbReference type="Pfam" id="PF07730"/>
    </source>
</evidence>
<keyword evidence="3" id="KW-0597">Phosphoprotein</keyword>
<protein>
    <recommendedName>
        <fullName evidence="2">histidine kinase</fullName>
        <ecNumber evidence="2">2.7.13.3</ecNumber>
    </recommendedName>
</protein>
<comment type="catalytic activity">
    <reaction evidence="1">
        <text>ATP + protein L-histidine = ADP + protein N-phospho-L-histidine.</text>
        <dbReference type="EC" id="2.7.13.3"/>
    </reaction>
</comment>
<evidence type="ECO:0000313" key="13">
    <source>
        <dbReference type="EMBL" id="BDA64107.1"/>
    </source>
</evidence>
<evidence type="ECO:0000256" key="1">
    <source>
        <dbReference type="ARBA" id="ARBA00000085"/>
    </source>
</evidence>
<feature type="compositionally biased region" description="Low complexity" evidence="9">
    <location>
        <begin position="283"/>
        <end position="303"/>
    </location>
</feature>
<reference evidence="13 14" key="1">
    <citation type="submission" date="2021-08" db="EMBL/GenBank/DDBJ databases">
        <title>Whole genome sequence of novel Actinomyces species strain MAS-1.</title>
        <authorList>
            <person name="Saito M."/>
            <person name="Kuwahara N."/>
            <person name="Takizawa T."/>
            <person name="Gotouda H."/>
            <person name="Ochiai T."/>
        </authorList>
    </citation>
    <scope>NUCLEOTIDE SEQUENCE [LARGE SCALE GENOMIC DNA]</scope>
    <source>
        <strain evidence="13 14">MAS-1</strain>
    </source>
</reference>
<evidence type="ECO:0000256" key="6">
    <source>
        <dbReference type="ARBA" id="ARBA00022777"/>
    </source>
</evidence>
<dbReference type="Pfam" id="PF02518">
    <property type="entry name" value="HATPase_c"/>
    <property type="match status" value="1"/>
</dbReference>
<feature type="compositionally biased region" description="Low complexity" evidence="9">
    <location>
        <begin position="524"/>
        <end position="537"/>
    </location>
</feature>
<feature type="region of interest" description="Disordered" evidence="9">
    <location>
        <begin position="458"/>
        <end position="493"/>
    </location>
</feature>
<evidence type="ECO:0000256" key="9">
    <source>
        <dbReference type="SAM" id="MobiDB-lite"/>
    </source>
</evidence>
<feature type="transmembrane region" description="Helical" evidence="10">
    <location>
        <begin position="50"/>
        <end position="70"/>
    </location>
</feature>
<evidence type="ECO:0000256" key="3">
    <source>
        <dbReference type="ARBA" id="ARBA00022553"/>
    </source>
</evidence>
<keyword evidence="10" id="KW-0812">Transmembrane</keyword>
<feature type="compositionally biased region" description="Low complexity" evidence="9">
    <location>
        <begin position="545"/>
        <end position="554"/>
    </location>
</feature>
<proteinExistence type="predicted"/>
<feature type="domain" description="Signal transduction histidine kinase subgroup 3 dimerisation and phosphoacceptor" evidence="12">
    <location>
        <begin position="198"/>
        <end position="264"/>
    </location>
</feature>
<keyword evidence="8" id="KW-0902">Two-component regulatory system</keyword>
<dbReference type="Proteomes" id="UP000824496">
    <property type="component" value="Chromosome"/>
</dbReference>